<dbReference type="Proteomes" id="UP000320216">
    <property type="component" value="Chromosome"/>
</dbReference>
<evidence type="ECO:0000313" key="6">
    <source>
        <dbReference type="EMBL" id="QDZ16015.1"/>
    </source>
</evidence>
<comment type="subcellular location">
    <subcellularLocation>
        <location evidence="1">Periplasm</location>
    </subcellularLocation>
</comment>
<evidence type="ECO:0000313" key="7">
    <source>
        <dbReference type="Proteomes" id="UP000320216"/>
    </source>
</evidence>
<dbReference type="EMBL" id="CP042305">
    <property type="protein sequence ID" value="QDZ16015.1"/>
    <property type="molecule type" value="Genomic_DNA"/>
</dbReference>
<dbReference type="PROSITE" id="PS51318">
    <property type="entry name" value="TAT"/>
    <property type="match status" value="1"/>
</dbReference>
<dbReference type="InterPro" id="IPR006311">
    <property type="entry name" value="TAT_signal"/>
</dbReference>
<name>A0A5B8M8Q9_9MICO</name>
<dbReference type="SUPFAM" id="SSF53850">
    <property type="entry name" value="Periplasmic binding protein-like II"/>
    <property type="match status" value="1"/>
</dbReference>
<gene>
    <name evidence="6" type="ORF">FPZ11_15665</name>
</gene>
<keyword evidence="7" id="KW-1185">Reference proteome</keyword>
<protein>
    <submittedName>
        <fullName evidence="6">Spermidine/putrescine ABC transporter substrate-binding protein</fullName>
    </submittedName>
</protein>
<dbReference type="PANTHER" id="PTHR30222">
    <property type="entry name" value="SPERMIDINE/PUTRESCINE-BINDING PERIPLASMIC PROTEIN"/>
    <property type="match status" value="1"/>
</dbReference>
<dbReference type="GO" id="GO:0015846">
    <property type="term" value="P:polyamine transport"/>
    <property type="evidence" value="ECO:0007669"/>
    <property type="project" value="InterPro"/>
</dbReference>
<keyword evidence="2" id="KW-0813">Transport</keyword>
<dbReference type="InterPro" id="IPR006059">
    <property type="entry name" value="SBP"/>
</dbReference>
<dbReference type="RefSeq" id="WP_146322019.1">
    <property type="nucleotide sequence ID" value="NZ_CP042305.1"/>
</dbReference>
<evidence type="ECO:0000256" key="1">
    <source>
        <dbReference type="ARBA" id="ARBA00004418"/>
    </source>
</evidence>
<evidence type="ECO:0000256" key="2">
    <source>
        <dbReference type="ARBA" id="ARBA00022448"/>
    </source>
</evidence>
<organism evidence="6 7">
    <name type="scientific">Humibacter ginsenosidimutans</name>
    <dbReference type="NCBI Taxonomy" id="2599293"/>
    <lineage>
        <taxon>Bacteria</taxon>
        <taxon>Bacillati</taxon>
        <taxon>Actinomycetota</taxon>
        <taxon>Actinomycetes</taxon>
        <taxon>Micrococcales</taxon>
        <taxon>Microbacteriaceae</taxon>
        <taxon>Humibacter</taxon>
    </lineage>
</organism>
<keyword evidence="5" id="KW-0472">Membrane</keyword>
<keyword evidence="3" id="KW-0732">Signal</keyword>
<dbReference type="PANTHER" id="PTHR30222:SF17">
    <property type="entry name" value="SPERMIDINE_PUTRESCINE-BINDING PERIPLASMIC PROTEIN"/>
    <property type="match status" value="1"/>
</dbReference>
<keyword evidence="4" id="KW-0574">Periplasm</keyword>
<dbReference type="InterPro" id="IPR001188">
    <property type="entry name" value="Sperm_putr-bd"/>
</dbReference>
<evidence type="ECO:0000256" key="4">
    <source>
        <dbReference type="ARBA" id="ARBA00022764"/>
    </source>
</evidence>
<proteinExistence type="predicted"/>
<sequence length="408" mass="45292">MNDIDPALLRGLTQRRISRRTLLRGALLGVGGAAIAAGLAGCSIPGSAEGAAVQKIDWKAFWAKQKPTKHLNFANWPLYIDQEKGKYPSLEAFTKATGIAVNYQQVIQNNAPFYATVAPQLRAHQDIGYDIVVMTNGWELTEMISNGFVMQLDHSRLPNFAKNAAANVKNPPYDPNNKHSVVWQTGFTGLAYNTKLAPKKVTSFKDLLDPAFKGHVGMMNDNTELGSAGLLAVGIEPTTSTPADWRKAAAWLKEGRPNVSGYYDQSYIDKLQNGDTWISQAWSGDVFQAQANGAKHLEFVIPAEGQMVWHDNMMIPMQAENPLSALSWMNFYYTPEIAGMVEDWVNYVCPVPSAKEYILKELDDPDVANSPLVFPSPAVDKVTHNFRVFKDYDEYEEWNSIFNPVIQG</sequence>
<dbReference type="Pfam" id="PF13416">
    <property type="entry name" value="SBP_bac_8"/>
    <property type="match status" value="1"/>
</dbReference>
<keyword evidence="5" id="KW-1133">Transmembrane helix</keyword>
<evidence type="ECO:0000256" key="5">
    <source>
        <dbReference type="SAM" id="Phobius"/>
    </source>
</evidence>
<dbReference type="CDD" id="cd13590">
    <property type="entry name" value="PBP2_PotD_PotF_like"/>
    <property type="match status" value="1"/>
</dbReference>
<dbReference type="OrthoDB" id="9813777at2"/>
<dbReference type="GO" id="GO:0042597">
    <property type="term" value="C:periplasmic space"/>
    <property type="evidence" value="ECO:0007669"/>
    <property type="project" value="UniProtKB-SubCell"/>
</dbReference>
<feature type="transmembrane region" description="Helical" evidence="5">
    <location>
        <begin position="21"/>
        <end position="40"/>
    </location>
</feature>
<dbReference type="Gene3D" id="3.40.190.10">
    <property type="entry name" value="Periplasmic binding protein-like II"/>
    <property type="match status" value="2"/>
</dbReference>
<dbReference type="KEGG" id="huw:FPZ11_15665"/>
<reference evidence="6 7" key="1">
    <citation type="submission" date="2019-07" db="EMBL/GenBank/DDBJ databases">
        <title>Full genome sequence of Humibacter sp. WJ7-1.</title>
        <authorList>
            <person name="Im W.-T."/>
        </authorList>
    </citation>
    <scope>NUCLEOTIDE SEQUENCE [LARGE SCALE GENOMIC DNA]</scope>
    <source>
        <strain evidence="6 7">WJ7-1</strain>
    </source>
</reference>
<dbReference type="PRINTS" id="PR00909">
    <property type="entry name" value="SPERMDNBNDNG"/>
</dbReference>
<evidence type="ECO:0000256" key="3">
    <source>
        <dbReference type="ARBA" id="ARBA00022729"/>
    </source>
</evidence>
<dbReference type="GO" id="GO:0019808">
    <property type="term" value="F:polyamine binding"/>
    <property type="evidence" value="ECO:0007669"/>
    <property type="project" value="InterPro"/>
</dbReference>
<keyword evidence="5" id="KW-0812">Transmembrane</keyword>
<dbReference type="AlphaFoldDB" id="A0A5B8M8Q9"/>
<accession>A0A5B8M8Q9</accession>